<sequence>MSKMEFDNIVCLNTNCPDYLLKNNPCIIKKGFNARGIQMFKCTTCGMRFPQTKGTILYRRHLSEEEILLICQLLVYGNGVRAIERITYIHRDTVSRVIDDLINHTEEIIDMLITGVGLAQVEVDMMWLFISKIKRNMNKEVFDQLLDHQYE</sequence>
<evidence type="ECO:0000313" key="1">
    <source>
        <dbReference type="EMBL" id="TKY91959.1"/>
    </source>
</evidence>
<organism evidence="1 2">
    <name type="scientific">Candidatus Methanomarinus sp</name>
    <dbReference type="NCBI Taxonomy" id="3386244"/>
    <lineage>
        <taxon>Archaea</taxon>
        <taxon>Methanobacteriati</taxon>
        <taxon>Methanobacteriota</taxon>
        <taxon>Stenosarchaea group</taxon>
        <taxon>Methanomicrobia</taxon>
        <taxon>Methanosarcinales</taxon>
        <taxon>ANME-2 cluster</taxon>
        <taxon>Candidatus Methanocomedenaceae</taxon>
        <taxon>Candidatus Methanomarinus</taxon>
    </lineage>
</organism>
<protein>
    <submittedName>
        <fullName evidence="1">IS1 family transposase</fullName>
    </submittedName>
</protein>
<gene>
    <name evidence="1" type="ORF">C5S46_03095</name>
</gene>
<dbReference type="EMBL" id="QYBA01000100">
    <property type="protein sequence ID" value="TKY91959.1"/>
    <property type="molecule type" value="Genomic_DNA"/>
</dbReference>
<proteinExistence type="predicted"/>
<evidence type="ECO:0000313" key="2">
    <source>
        <dbReference type="Proteomes" id="UP000315423"/>
    </source>
</evidence>
<reference evidence="1" key="1">
    <citation type="submission" date="2018-09" db="EMBL/GenBank/DDBJ databases">
        <title>A genomic encyclopedia of anaerobic methanotrophic archaea.</title>
        <authorList>
            <person name="Skennerton C.T."/>
            <person name="Chadwick G.L."/>
            <person name="Laso-Perez R."/>
            <person name="Leu A.O."/>
            <person name="Speth D.R."/>
            <person name="Yu H."/>
            <person name="Morgan-Lang C."/>
            <person name="Hatzenpichler R."/>
            <person name="Goudeau D."/>
            <person name="Malmstrom R."/>
            <person name="Woyke T."/>
            <person name="Hallam S."/>
            <person name="Tyson G.W."/>
            <person name="Wegener G."/>
            <person name="Boetius A."/>
            <person name="Orphan V.J."/>
        </authorList>
    </citation>
    <scope>NUCLEOTIDE SEQUENCE</scope>
    <source>
        <strain evidence="1">CONS3730D10UFb2</strain>
    </source>
</reference>
<comment type="caution">
    <text evidence="1">The sequence shown here is derived from an EMBL/GenBank/DDBJ whole genome shotgun (WGS) entry which is preliminary data.</text>
</comment>
<dbReference type="Proteomes" id="UP000315423">
    <property type="component" value="Unassembled WGS sequence"/>
</dbReference>
<accession>A0AC61SC60</accession>
<name>A0AC61SC60_9EURY</name>